<feature type="region of interest" description="Disordered" evidence="1">
    <location>
        <begin position="1"/>
        <end position="116"/>
    </location>
</feature>
<dbReference type="Proteomes" id="UP001555786">
    <property type="component" value="Unassembled WGS sequence"/>
</dbReference>
<evidence type="ECO:0008006" key="4">
    <source>
        <dbReference type="Google" id="ProtNLM"/>
    </source>
</evidence>
<proteinExistence type="predicted"/>
<gene>
    <name evidence="2" type="ORF">ABXS05_09845</name>
</gene>
<evidence type="ECO:0000313" key="3">
    <source>
        <dbReference type="Proteomes" id="UP001555786"/>
    </source>
</evidence>
<keyword evidence="3" id="KW-1185">Reference proteome</keyword>
<sequence>MNATEVVESPAASTAPPTEAAGEETSASSPESAAETQSAAGEAAKTEDTGPGAAAEAGEAAGSTIWTRPSGDGEQASGDTPRTETVAEPEAAAPPPRSDPEFTPPPPSPPPRSGLSTLAAALAGGIAGGVLVLLAGALGLVPLGKGGGDDGLASRLAIAEQEAAGAKKTADGVLDRLAALETGVKTTQEAANNALSLAGEAQKAASAAGSSTPAAPSPGPDISGLTERLAKAEGEIATLGDGLRQVGTAANGLSQEVAQVKQTVSATPDKAAAYAVALGQLSEAIRSGKPFANELQTASGLGGDAGALAPLASLAAAGVPSVEALATSYDALKPQIEAALTPKPEPLSPDAGVMDRITASLGNIVTVTREGEGGDGDPAASAEKVSKALHKGDLPAAITAFKAMPEAGQQAGAAWLTQATGAAEALALIKAQTGAALQKFSQP</sequence>
<feature type="compositionally biased region" description="Low complexity" evidence="1">
    <location>
        <begin position="52"/>
        <end position="62"/>
    </location>
</feature>
<name>A0ABV3PJM5_9HYPH</name>
<dbReference type="RefSeq" id="WP_367623759.1">
    <property type="nucleotide sequence ID" value="NZ_JBFNQD010000002.1"/>
</dbReference>
<accession>A0ABV3PJM5</accession>
<comment type="caution">
    <text evidence="2">The sequence shown here is derived from an EMBL/GenBank/DDBJ whole genome shotgun (WGS) entry which is preliminary data.</text>
</comment>
<feature type="compositionally biased region" description="Low complexity" evidence="1">
    <location>
        <begin position="8"/>
        <end position="43"/>
    </location>
</feature>
<organism evidence="2 3">
    <name type="scientific">Labrys neptuniae</name>
    <dbReference type="NCBI Taxonomy" id="376174"/>
    <lineage>
        <taxon>Bacteria</taxon>
        <taxon>Pseudomonadati</taxon>
        <taxon>Pseudomonadota</taxon>
        <taxon>Alphaproteobacteria</taxon>
        <taxon>Hyphomicrobiales</taxon>
        <taxon>Xanthobacteraceae</taxon>
        <taxon>Labrys</taxon>
    </lineage>
</organism>
<feature type="compositionally biased region" description="Pro residues" evidence="1">
    <location>
        <begin position="92"/>
        <end position="112"/>
    </location>
</feature>
<dbReference type="EMBL" id="JBFNQD010000002">
    <property type="protein sequence ID" value="MEW9305837.1"/>
    <property type="molecule type" value="Genomic_DNA"/>
</dbReference>
<reference evidence="2 3" key="1">
    <citation type="submission" date="2024-07" db="EMBL/GenBank/DDBJ databases">
        <title>Description of Labrys sedimenti sp. nov., isolated from a diclofenac-degrading enrichment culture.</title>
        <authorList>
            <person name="Tancsics A."/>
            <person name="Csepanyi A."/>
        </authorList>
    </citation>
    <scope>NUCLEOTIDE SEQUENCE [LARGE SCALE GENOMIC DNA]</scope>
    <source>
        <strain evidence="2 3">LMG 23578</strain>
    </source>
</reference>
<evidence type="ECO:0000313" key="2">
    <source>
        <dbReference type="EMBL" id="MEW9305837.1"/>
    </source>
</evidence>
<evidence type="ECO:0000256" key="1">
    <source>
        <dbReference type="SAM" id="MobiDB-lite"/>
    </source>
</evidence>
<protein>
    <recommendedName>
        <fullName evidence="4">Phage tail protein</fullName>
    </recommendedName>
</protein>